<protein>
    <recommendedName>
        <fullName evidence="2">Phosphoadenosine phosphosulphate reductase domain-containing protein</fullName>
    </recommendedName>
</protein>
<evidence type="ECO:0000256" key="1">
    <source>
        <dbReference type="SAM" id="MobiDB-lite"/>
    </source>
</evidence>
<sequence>MRARRRADRVPRQRRLPQLRPGRPDRRLTSPTTDRSDRPGERGGNPAPPAGAAHHTESLNQETIVTKKPFTPPCGTECAAAQMELFAAPPAPPAAPPAEFDFDAHDVVIVGDSGGKDSGATVHEVCTQADKAGQLHKVRVLHCDLGRTDDGHLVEWPGALEVARAHAEQYGVPFAVRRSKRWKSLWERILSHGNWPGFFARYCTSDGKTVVGRDFVDETGVELNLGRPIRAGYAMGMRAEESRARANKPEIERNRMSGKGTLRVVTTWLPVHRLTTEQVWETHRKNGIAHHEAYDQGMRRLSCRACPLAHTDDLVRSAQLNPGLFAEYAKAEAEMGHQFKKSISLREIIERARG</sequence>
<dbReference type="SUPFAM" id="SSF52402">
    <property type="entry name" value="Adenine nucleotide alpha hydrolases-like"/>
    <property type="match status" value="1"/>
</dbReference>
<feature type="region of interest" description="Disordered" evidence="1">
    <location>
        <begin position="1"/>
        <end position="58"/>
    </location>
</feature>
<evidence type="ECO:0000313" key="3">
    <source>
        <dbReference type="EMBL" id="GGO98344.1"/>
    </source>
</evidence>
<gene>
    <name evidence="3" type="ORF">GCM10012280_62250</name>
</gene>
<comment type="caution">
    <text evidence="3">The sequence shown here is derived from an EMBL/GenBank/DDBJ whole genome shotgun (WGS) entry which is preliminary data.</text>
</comment>
<organism evidence="3 4">
    <name type="scientific">Wenjunlia tyrosinilytica</name>
    <dbReference type="NCBI Taxonomy" id="1544741"/>
    <lineage>
        <taxon>Bacteria</taxon>
        <taxon>Bacillati</taxon>
        <taxon>Actinomycetota</taxon>
        <taxon>Actinomycetes</taxon>
        <taxon>Kitasatosporales</taxon>
        <taxon>Streptomycetaceae</taxon>
        <taxon>Wenjunlia</taxon>
    </lineage>
</organism>
<feature type="domain" description="Phosphoadenosine phosphosulphate reductase" evidence="2">
    <location>
        <begin position="113"/>
        <end position="308"/>
    </location>
</feature>
<proteinExistence type="predicted"/>
<dbReference type="InterPro" id="IPR002500">
    <property type="entry name" value="PAPS_reduct_dom"/>
</dbReference>
<reference evidence="3" key="2">
    <citation type="submission" date="2020-09" db="EMBL/GenBank/DDBJ databases">
        <authorList>
            <person name="Sun Q."/>
            <person name="Zhou Y."/>
        </authorList>
    </citation>
    <scope>NUCLEOTIDE SEQUENCE</scope>
    <source>
        <strain evidence="3">CGMCC 4.7201</strain>
    </source>
</reference>
<dbReference type="EMBL" id="BMMS01000037">
    <property type="protein sequence ID" value="GGO98344.1"/>
    <property type="molecule type" value="Genomic_DNA"/>
</dbReference>
<dbReference type="Gene3D" id="3.40.50.620">
    <property type="entry name" value="HUPs"/>
    <property type="match status" value="1"/>
</dbReference>
<feature type="compositionally biased region" description="Basic and acidic residues" evidence="1">
    <location>
        <begin position="22"/>
        <end position="41"/>
    </location>
</feature>
<dbReference type="GO" id="GO:0003824">
    <property type="term" value="F:catalytic activity"/>
    <property type="evidence" value="ECO:0007669"/>
    <property type="project" value="InterPro"/>
</dbReference>
<accession>A0A918E0E8</accession>
<reference evidence="3" key="1">
    <citation type="journal article" date="2014" name="Int. J. Syst. Evol. Microbiol.">
        <title>Complete genome sequence of Corynebacterium casei LMG S-19264T (=DSM 44701T), isolated from a smear-ripened cheese.</title>
        <authorList>
            <consortium name="US DOE Joint Genome Institute (JGI-PGF)"/>
            <person name="Walter F."/>
            <person name="Albersmeier A."/>
            <person name="Kalinowski J."/>
            <person name="Ruckert C."/>
        </authorList>
    </citation>
    <scope>NUCLEOTIDE SEQUENCE</scope>
    <source>
        <strain evidence="3">CGMCC 4.7201</strain>
    </source>
</reference>
<dbReference type="Pfam" id="PF01507">
    <property type="entry name" value="PAPS_reduct"/>
    <property type="match status" value="1"/>
</dbReference>
<dbReference type="AlphaFoldDB" id="A0A918E0E8"/>
<evidence type="ECO:0000313" key="4">
    <source>
        <dbReference type="Proteomes" id="UP000641932"/>
    </source>
</evidence>
<keyword evidence="4" id="KW-1185">Reference proteome</keyword>
<name>A0A918E0E8_9ACTN</name>
<feature type="compositionally biased region" description="Basic residues" evidence="1">
    <location>
        <begin position="1"/>
        <end position="17"/>
    </location>
</feature>
<evidence type="ECO:0000259" key="2">
    <source>
        <dbReference type="Pfam" id="PF01507"/>
    </source>
</evidence>
<dbReference type="Proteomes" id="UP000641932">
    <property type="component" value="Unassembled WGS sequence"/>
</dbReference>
<dbReference type="InterPro" id="IPR014729">
    <property type="entry name" value="Rossmann-like_a/b/a_fold"/>
</dbReference>